<feature type="active site" description="Phosphoserine intermediate" evidence="9">
    <location>
        <position position="16"/>
    </location>
</feature>
<dbReference type="Pfam" id="PF00245">
    <property type="entry name" value="Alk_phosphatase"/>
    <property type="match status" value="1"/>
</dbReference>
<evidence type="ECO:0000256" key="6">
    <source>
        <dbReference type="ARBA" id="ARBA00022801"/>
    </source>
</evidence>
<dbReference type="PRINTS" id="PR00113">
    <property type="entry name" value="ALKPHPHTASE"/>
</dbReference>
<reference evidence="12 13" key="1">
    <citation type="submission" date="2024-04" db="EMBL/GenBank/DDBJ databases">
        <authorList>
            <consortium name="Genoscope - CEA"/>
            <person name="William W."/>
        </authorList>
    </citation>
    <scope>NUCLEOTIDE SEQUENCE [LARGE SCALE GENOMIC DNA]</scope>
</reference>
<evidence type="ECO:0000256" key="3">
    <source>
        <dbReference type="ARBA" id="ARBA00012647"/>
    </source>
</evidence>
<evidence type="ECO:0000256" key="2">
    <source>
        <dbReference type="ARBA" id="ARBA00005984"/>
    </source>
</evidence>
<comment type="caution">
    <text evidence="12">The sequence shown here is derived from an EMBL/GenBank/DDBJ whole genome shotgun (WGS) entry which is preliminary data.</text>
</comment>
<comment type="similarity">
    <text evidence="2 11">Belongs to the alkaline phosphatase family.</text>
</comment>
<comment type="cofactor">
    <cofactor evidence="10">
        <name>Mg(2+)</name>
        <dbReference type="ChEBI" id="CHEBI:18420"/>
    </cofactor>
    <text evidence="10">Binds 1 Mg(2+) ion.</text>
</comment>
<dbReference type="EMBL" id="CAXITT010003729">
    <property type="protein sequence ID" value="CAL1549090.1"/>
    <property type="molecule type" value="Genomic_DNA"/>
</dbReference>
<accession>A0AAV2ITR1</accession>
<sequence>LSISQTYSVDKQVTDSASAATAFLCGVKTNRGVLGLNAAAKEGNCSSAKGANVDSILRWSASAGKSTGIVTTTRLTHATPAGAYAHCPNRDWETDR</sequence>
<evidence type="ECO:0000313" key="12">
    <source>
        <dbReference type="EMBL" id="CAL1549090.1"/>
    </source>
</evidence>
<dbReference type="PANTHER" id="PTHR11596">
    <property type="entry name" value="ALKALINE PHOSPHATASE"/>
    <property type="match status" value="1"/>
</dbReference>
<dbReference type="EC" id="3.1.3.1" evidence="3"/>
<comment type="cofactor">
    <cofactor evidence="1">
        <name>Zn(2+)</name>
        <dbReference type="ChEBI" id="CHEBI:29105"/>
    </cofactor>
</comment>
<evidence type="ECO:0000256" key="10">
    <source>
        <dbReference type="PIRSR" id="PIRSR601952-2"/>
    </source>
</evidence>
<dbReference type="InterPro" id="IPR018299">
    <property type="entry name" value="Alkaline_phosphatase_AS"/>
</dbReference>
<dbReference type="AlphaFoldDB" id="A0AAV2ITR1"/>
<dbReference type="InterPro" id="IPR001952">
    <property type="entry name" value="Alkaline_phosphatase"/>
</dbReference>
<protein>
    <recommendedName>
        <fullName evidence="3">alkaline phosphatase</fullName>
        <ecNumber evidence="3">3.1.3.1</ecNumber>
    </recommendedName>
</protein>
<dbReference type="Proteomes" id="UP001497497">
    <property type="component" value="Unassembled WGS sequence"/>
</dbReference>
<organism evidence="12 13">
    <name type="scientific">Lymnaea stagnalis</name>
    <name type="common">Great pond snail</name>
    <name type="synonym">Helix stagnalis</name>
    <dbReference type="NCBI Taxonomy" id="6523"/>
    <lineage>
        <taxon>Eukaryota</taxon>
        <taxon>Metazoa</taxon>
        <taxon>Spiralia</taxon>
        <taxon>Lophotrochozoa</taxon>
        <taxon>Mollusca</taxon>
        <taxon>Gastropoda</taxon>
        <taxon>Heterobranchia</taxon>
        <taxon>Euthyneura</taxon>
        <taxon>Panpulmonata</taxon>
        <taxon>Hygrophila</taxon>
        <taxon>Lymnaeoidea</taxon>
        <taxon>Lymnaeidae</taxon>
        <taxon>Lymnaea</taxon>
    </lineage>
</organism>
<feature type="binding site" evidence="10">
    <location>
        <position position="77"/>
    </location>
    <ligand>
        <name>Mg(2+)</name>
        <dbReference type="ChEBI" id="CHEBI:18420"/>
    </ligand>
</feature>
<name>A0AAV2ITR1_LYMST</name>
<evidence type="ECO:0000256" key="4">
    <source>
        <dbReference type="ARBA" id="ARBA00022553"/>
    </source>
</evidence>
<dbReference type="Gene3D" id="3.40.720.10">
    <property type="entry name" value="Alkaline Phosphatase, subunit A"/>
    <property type="match status" value="1"/>
</dbReference>
<dbReference type="PANTHER" id="PTHR11596:SF5">
    <property type="entry name" value="ALKALINE PHOSPHATASE"/>
    <property type="match status" value="1"/>
</dbReference>
<keyword evidence="8 10" id="KW-0460">Magnesium</keyword>
<dbReference type="PROSITE" id="PS00123">
    <property type="entry name" value="ALKALINE_PHOSPHATASE"/>
    <property type="match status" value="1"/>
</dbReference>
<evidence type="ECO:0000256" key="7">
    <source>
        <dbReference type="ARBA" id="ARBA00022833"/>
    </source>
</evidence>
<feature type="non-terminal residue" evidence="12">
    <location>
        <position position="1"/>
    </location>
</feature>
<keyword evidence="6" id="KW-0378">Hydrolase</keyword>
<evidence type="ECO:0000313" key="13">
    <source>
        <dbReference type="Proteomes" id="UP001497497"/>
    </source>
</evidence>
<dbReference type="GO" id="GO:0004035">
    <property type="term" value="F:alkaline phosphatase activity"/>
    <property type="evidence" value="ECO:0007669"/>
    <property type="project" value="UniProtKB-EC"/>
</dbReference>
<keyword evidence="5 10" id="KW-0479">Metal-binding</keyword>
<keyword evidence="13" id="KW-1185">Reference proteome</keyword>
<evidence type="ECO:0000256" key="8">
    <source>
        <dbReference type="ARBA" id="ARBA00022842"/>
    </source>
</evidence>
<feature type="binding site" evidence="10">
    <location>
        <position position="79"/>
    </location>
    <ligand>
        <name>Mg(2+)</name>
        <dbReference type="ChEBI" id="CHEBI:18420"/>
    </ligand>
</feature>
<evidence type="ECO:0000256" key="9">
    <source>
        <dbReference type="PIRSR" id="PIRSR601952-1"/>
    </source>
</evidence>
<dbReference type="SUPFAM" id="SSF53649">
    <property type="entry name" value="Alkaline phosphatase-like"/>
    <property type="match status" value="1"/>
</dbReference>
<keyword evidence="7" id="KW-0862">Zinc</keyword>
<keyword evidence="4" id="KW-0597">Phosphoprotein</keyword>
<evidence type="ECO:0000256" key="5">
    <source>
        <dbReference type="ARBA" id="ARBA00022723"/>
    </source>
</evidence>
<dbReference type="InterPro" id="IPR017850">
    <property type="entry name" value="Alkaline_phosphatase_core_sf"/>
</dbReference>
<evidence type="ECO:0000256" key="11">
    <source>
        <dbReference type="RuleBase" id="RU003946"/>
    </source>
</evidence>
<evidence type="ECO:0000256" key="1">
    <source>
        <dbReference type="ARBA" id="ARBA00001947"/>
    </source>
</evidence>
<dbReference type="GO" id="GO:0046872">
    <property type="term" value="F:metal ion binding"/>
    <property type="evidence" value="ECO:0007669"/>
    <property type="project" value="UniProtKB-KW"/>
</dbReference>
<proteinExistence type="inferred from homology"/>
<gene>
    <name evidence="12" type="ORF">GSLYS_00022407001</name>
</gene>